<keyword evidence="4" id="KW-0804">Transcription</keyword>
<evidence type="ECO:0000256" key="5">
    <source>
        <dbReference type="ARBA" id="ARBA00023242"/>
    </source>
</evidence>
<evidence type="ECO:0000256" key="2">
    <source>
        <dbReference type="ARBA" id="ARBA00009430"/>
    </source>
</evidence>
<dbReference type="GO" id="GO:0005736">
    <property type="term" value="C:RNA polymerase I complex"/>
    <property type="evidence" value="ECO:0000318"/>
    <property type="project" value="GO_Central"/>
</dbReference>
<evidence type="ECO:0000256" key="4">
    <source>
        <dbReference type="ARBA" id="ARBA00023163"/>
    </source>
</evidence>
<name>Q752D8_EREGS</name>
<keyword evidence="5" id="KW-0539">Nucleus</keyword>
<dbReference type="KEGG" id="ago:AGOS_AFR638C"/>
<evidence type="ECO:0000313" key="6">
    <source>
        <dbReference type="EMBL" id="AAS54009.1"/>
    </source>
</evidence>
<organism evidence="6 7">
    <name type="scientific">Eremothecium gossypii (strain ATCC 10895 / CBS 109.51 / FGSC 9923 / NRRL Y-1056)</name>
    <name type="common">Yeast</name>
    <name type="synonym">Ashbya gossypii</name>
    <dbReference type="NCBI Taxonomy" id="284811"/>
    <lineage>
        <taxon>Eukaryota</taxon>
        <taxon>Fungi</taxon>
        <taxon>Dikarya</taxon>
        <taxon>Ascomycota</taxon>
        <taxon>Saccharomycotina</taxon>
        <taxon>Saccharomycetes</taxon>
        <taxon>Saccharomycetales</taxon>
        <taxon>Saccharomycetaceae</taxon>
        <taxon>Eremothecium</taxon>
    </lineage>
</organism>
<dbReference type="HOGENOM" id="CLU_034953_2_0_1"/>
<dbReference type="OMA" id="DVYPFDE"/>
<evidence type="ECO:0000256" key="3">
    <source>
        <dbReference type="ARBA" id="ARBA00022478"/>
    </source>
</evidence>
<dbReference type="RefSeq" id="NP_986185.1">
    <property type="nucleotide sequence ID" value="NM_212321.1"/>
</dbReference>
<dbReference type="GeneID" id="4622473"/>
<dbReference type="InParanoid" id="Q752D8"/>
<sequence length="409" mass="45531">MGTKRTHKEVDVTAVTTNPSVAVASFFNGFRPSEDATFELYKTKAADSYVLHGENQKLEYEGRVDNNKGYQYMLGVYDPSSKSIELYQAPVLPTSVISKSKKRLAGKDIKQADARASTMRTALGQAFGTKKAKKAIADLERNRIDSDKLVGSVVDIVGSVRAAAKDLPTQQEMAATISEDRPIPPPNVDATDVEQIYPVRSIIPQHEWNFIRVGPIMKEKDAQQRLQMLPYTKSAYITKKLPTLTQSVQMEKLQLLYYLSLLLGVYNNRRVSNKENLLEKLNSPADTLVDGILERFTVVRPGQFGRSKDRSFAIDPQREDKLLCYILALIMHLDNFIVEISPFAHELGLKPSKLVNLLRTMGATVKGATVAQAQAFGIPKSAASTYKIATLKVPFKLPELNKRGKAARR</sequence>
<dbReference type="AlphaFoldDB" id="Q752D8"/>
<dbReference type="InterPro" id="IPR009668">
    <property type="entry name" value="RNA_pol-assoc_fac_A49-like"/>
</dbReference>
<dbReference type="eggNOG" id="KOG4183">
    <property type="taxonomic scope" value="Eukaryota"/>
</dbReference>
<dbReference type="PANTHER" id="PTHR14440">
    <property type="entry name" value="DNA-DIRECTED RNA POLYMERASE I SUBUNIT RPA49"/>
    <property type="match status" value="1"/>
</dbReference>
<dbReference type="Proteomes" id="UP000000591">
    <property type="component" value="Chromosome VI"/>
</dbReference>
<dbReference type="STRING" id="284811.Q752D8"/>
<comment type="similarity">
    <text evidence="2">Belongs to the eukaryotic RPA49/POLR1E RNA polymerase subunit family.</text>
</comment>
<dbReference type="EMBL" id="AE016819">
    <property type="protein sequence ID" value="AAS54009.1"/>
    <property type="molecule type" value="Genomic_DNA"/>
</dbReference>
<accession>Q752D8</accession>
<reference evidence="6 7" key="1">
    <citation type="journal article" date="2004" name="Science">
        <title>The Ashbya gossypii genome as a tool for mapping the ancient Saccharomyces cerevisiae genome.</title>
        <authorList>
            <person name="Dietrich F.S."/>
            <person name="Voegeli S."/>
            <person name="Brachat S."/>
            <person name="Lerch A."/>
            <person name="Gates K."/>
            <person name="Steiner S."/>
            <person name="Mohr C."/>
            <person name="Pohlmann R."/>
            <person name="Luedi P."/>
            <person name="Choi S."/>
            <person name="Wing R.A."/>
            <person name="Flavier A."/>
            <person name="Gaffney T.D."/>
            <person name="Philippsen P."/>
        </authorList>
    </citation>
    <scope>NUCLEOTIDE SEQUENCE [LARGE SCALE GENOMIC DNA]</scope>
    <source>
        <strain evidence="7">ATCC 10895 / CBS 109.51 / FGSC 9923 / NRRL Y-1056</strain>
    </source>
</reference>
<proteinExistence type="inferred from homology"/>
<gene>
    <name evidence="6" type="ORF">AGOS_AFR638C</name>
</gene>
<dbReference type="OrthoDB" id="532500at2759"/>
<dbReference type="GO" id="GO:0003677">
    <property type="term" value="F:DNA binding"/>
    <property type="evidence" value="ECO:0007669"/>
    <property type="project" value="InterPro"/>
</dbReference>
<dbReference type="FunCoup" id="Q752D8">
    <property type="interactions" value="754"/>
</dbReference>
<evidence type="ECO:0000313" key="7">
    <source>
        <dbReference type="Proteomes" id="UP000000591"/>
    </source>
</evidence>
<comment type="subcellular location">
    <subcellularLocation>
        <location evidence="1">Nucleus</location>
        <location evidence="1">Nucleolus</location>
    </subcellularLocation>
</comment>
<dbReference type="Pfam" id="PF06870">
    <property type="entry name" value="RNA_pol_I_A49"/>
    <property type="match status" value="1"/>
</dbReference>
<dbReference type="GO" id="GO:0006362">
    <property type="term" value="P:transcription elongation by RNA polymerase I"/>
    <property type="evidence" value="ECO:0000318"/>
    <property type="project" value="GO_Central"/>
</dbReference>
<protein>
    <submittedName>
        <fullName evidence="6">AFR638Cp</fullName>
    </submittedName>
</protein>
<evidence type="ECO:0000256" key="1">
    <source>
        <dbReference type="ARBA" id="ARBA00004604"/>
    </source>
</evidence>
<keyword evidence="7" id="KW-1185">Reference proteome</keyword>
<keyword evidence="3" id="KW-0240">DNA-directed RNA polymerase</keyword>
<dbReference type="GO" id="GO:0001188">
    <property type="term" value="P:RNA polymerase I preinitiation complex assembly"/>
    <property type="evidence" value="ECO:0000318"/>
    <property type="project" value="GO_Central"/>
</dbReference>
<reference evidence="7" key="2">
    <citation type="journal article" date="2013" name="G3 (Bethesda)">
        <title>Genomes of Ashbya fungi isolated from insects reveal four mating-type loci, numerous translocations, lack of transposons, and distinct gene duplications.</title>
        <authorList>
            <person name="Dietrich F.S."/>
            <person name="Voegeli S."/>
            <person name="Kuo S."/>
            <person name="Philippsen P."/>
        </authorList>
    </citation>
    <scope>GENOME REANNOTATION</scope>
    <source>
        <strain evidence="7">ATCC 10895 / CBS 109.51 / FGSC 9923 / NRRL Y-1056</strain>
    </source>
</reference>